<dbReference type="EMBL" id="MT631164">
    <property type="protein sequence ID" value="QNO45985.1"/>
    <property type="molecule type" value="Genomic_DNA"/>
</dbReference>
<feature type="coiled-coil region" evidence="1">
    <location>
        <begin position="287"/>
        <end position="321"/>
    </location>
</feature>
<dbReference type="InterPro" id="IPR027417">
    <property type="entry name" value="P-loop_NTPase"/>
</dbReference>
<dbReference type="Gene3D" id="3.40.50.300">
    <property type="entry name" value="P-loop containing nucleotide triphosphate hydrolases"/>
    <property type="match status" value="1"/>
</dbReference>
<keyword evidence="1" id="KW-0175">Coiled coil</keyword>
<organism evidence="2">
    <name type="scientific">Candidatus Methanogaster sp. ANME-2c ERB4</name>
    <dbReference type="NCBI Taxonomy" id="2759911"/>
    <lineage>
        <taxon>Archaea</taxon>
        <taxon>Methanobacteriati</taxon>
        <taxon>Methanobacteriota</taxon>
        <taxon>Stenosarchaea group</taxon>
        <taxon>Methanomicrobia</taxon>
        <taxon>Methanosarcinales</taxon>
        <taxon>ANME-2 cluster</taxon>
        <taxon>Candidatus Methanogasteraceae</taxon>
        <taxon>Candidatus Methanogaster</taxon>
    </lineage>
</organism>
<sequence length="563" mass="65188">MEDVVGSGGEIRVHIDRFYGEEKKCFEIRRIIGKEPNVYDLDGGAINLTPNDIFEEEQVPILFGQKELYFVANDRKFQLALVDELIGREIGDKQLELRHLVESLKGNGRAILNVREKLGKKGEYEQRIKSIDAEIKIFEELGIVDKLKRYTDLLEDEERIKKAKQKLSEIHEEITTSFENYSEDLFDLESMLKKGKSENRNILLNMSKAVGDIGVITEEYSERILDGLNEGVSRIDEFYNYWIDKKKPVEQEVRKIKMQLGEQKLHPERLEELAKERARIEPILKELQRYETKLRRLYDERKELKDEIQQKRHEIFKVRDQEKDRINDKLRKKLRVNVLFEEEKRRFTEYLKDMLKGSGVGNAVDSLVSPIGKTIDGILLSDYINQGSGKLIDGFNLTKAKADQIVKWFVDEKKLFELETLFPEDKIEISLKVNGEYKKIDGLSAGQKATALLLLLFAREENPLIIDQPEEDLDNRFIYEDVVKTLRDMKGKRQLIIATHNANIPVLGDSELIIVLESEAGRCKIIDRGSIDKESIRQGVKNIMEGGEEAFMRRAGKYGYGGL</sequence>
<feature type="coiled-coil region" evidence="1">
    <location>
        <begin position="121"/>
        <end position="173"/>
    </location>
</feature>
<protein>
    <recommendedName>
        <fullName evidence="3">ATPase AAA-type core domain-containing protein</fullName>
    </recommendedName>
</protein>
<name>A0A7G9YDA1_9EURY</name>
<proteinExistence type="predicted"/>
<evidence type="ECO:0000313" key="2">
    <source>
        <dbReference type="EMBL" id="QNO45985.1"/>
    </source>
</evidence>
<evidence type="ECO:0008006" key="3">
    <source>
        <dbReference type="Google" id="ProtNLM"/>
    </source>
</evidence>
<dbReference type="SUPFAM" id="SSF52540">
    <property type="entry name" value="P-loop containing nucleoside triphosphate hydrolases"/>
    <property type="match status" value="1"/>
</dbReference>
<gene>
    <name evidence="2" type="ORF">IBBCPAGD_00001</name>
</gene>
<dbReference type="AlphaFoldDB" id="A0A7G9YDA1"/>
<evidence type="ECO:0000256" key="1">
    <source>
        <dbReference type="SAM" id="Coils"/>
    </source>
</evidence>
<reference evidence="2" key="1">
    <citation type="submission" date="2020-06" db="EMBL/GenBank/DDBJ databases">
        <title>Unique genomic features of the anaerobic methanotrophic archaea.</title>
        <authorList>
            <person name="Chadwick G.L."/>
            <person name="Skennerton C.T."/>
            <person name="Laso-Perez R."/>
            <person name="Leu A.O."/>
            <person name="Speth D.R."/>
            <person name="Yu H."/>
            <person name="Morgan-Lang C."/>
            <person name="Hatzenpichler R."/>
            <person name="Goudeau D."/>
            <person name="Malmstrom R."/>
            <person name="Brazelton W.J."/>
            <person name="Woyke T."/>
            <person name="Hallam S.J."/>
            <person name="Tyson G.W."/>
            <person name="Wegener G."/>
            <person name="Boetius A."/>
            <person name="Orphan V."/>
        </authorList>
    </citation>
    <scope>NUCLEOTIDE SEQUENCE</scope>
</reference>
<accession>A0A7G9YDA1</accession>